<keyword evidence="3" id="KW-1185">Reference proteome</keyword>
<evidence type="ECO:0000256" key="1">
    <source>
        <dbReference type="SAM" id="MobiDB-lite"/>
    </source>
</evidence>
<dbReference type="EMBL" id="JAVFJF020000016">
    <property type="protein sequence ID" value="MEJ8675002.1"/>
    <property type="molecule type" value="Genomic_DNA"/>
</dbReference>
<evidence type="ECO:0000313" key="3">
    <source>
        <dbReference type="Proteomes" id="UP001224516"/>
    </source>
</evidence>
<dbReference type="RefSeq" id="WP_255408125.1">
    <property type="nucleotide sequence ID" value="NZ_CAWMOE010000002.1"/>
</dbReference>
<reference evidence="2 3" key="1">
    <citation type="submission" date="2023-12" db="EMBL/GenBank/DDBJ databases">
        <title>Evaluation and characterization of a potential secondary metabolite violacein from indigenous Chromobacterium amazonense SAM215.</title>
        <authorList>
            <person name="Tarafdar M.R."/>
            <person name="Abedin S.M."/>
            <person name="Atiqua A."/>
            <person name="Saha A."/>
            <person name="Khan S.N."/>
        </authorList>
    </citation>
    <scope>NUCLEOTIDE SEQUENCE [LARGE SCALE GENOMIC DNA]</scope>
    <source>
        <strain evidence="2 3">SAM215</strain>
    </source>
</reference>
<protein>
    <submittedName>
        <fullName evidence="2">Uncharacterized protein</fullName>
    </submittedName>
</protein>
<organism evidence="2 3">
    <name type="scientific">Chromobacterium amazonense</name>
    <dbReference type="NCBI Taxonomy" id="1382803"/>
    <lineage>
        <taxon>Bacteria</taxon>
        <taxon>Pseudomonadati</taxon>
        <taxon>Pseudomonadota</taxon>
        <taxon>Betaproteobacteria</taxon>
        <taxon>Neisseriales</taxon>
        <taxon>Chromobacteriaceae</taxon>
        <taxon>Chromobacterium</taxon>
    </lineage>
</organism>
<gene>
    <name evidence="2" type="ORF">QCL97_009725</name>
</gene>
<dbReference type="Proteomes" id="UP001224516">
    <property type="component" value="Unassembled WGS sequence"/>
</dbReference>
<feature type="region of interest" description="Disordered" evidence="1">
    <location>
        <begin position="1"/>
        <end position="42"/>
    </location>
</feature>
<name>A0ABU8V1J5_9NEIS</name>
<evidence type="ECO:0000313" key="2">
    <source>
        <dbReference type="EMBL" id="MEJ8675002.1"/>
    </source>
</evidence>
<sequence length="42" mass="4761">MSKSRQSTKEAKKQPQMTLKEKRAAKHQKKHAPDGAPIIIPH</sequence>
<proteinExistence type="predicted"/>
<accession>A0ABU8V1J5</accession>
<comment type="caution">
    <text evidence="2">The sequence shown here is derived from an EMBL/GenBank/DDBJ whole genome shotgun (WGS) entry which is preliminary data.</text>
</comment>